<keyword evidence="5" id="KW-1185">Reference proteome</keyword>
<gene>
    <name evidence="4" type="ORF">GCM10011531_23230</name>
</gene>
<feature type="region of interest" description="Disordered" evidence="2">
    <location>
        <begin position="100"/>
        <end position="123"/>
    </location>
</feature>
<dbReference type="EMBL" id="BMIC01000005">
    <property type="protein sequence ID" value="GFZ90903.1"/>
    <property type="molecule type" value="Genomic_DNA"/>
</dbReference>
<name>A0A8J2TUV5_9FLAO</name>
<accession>A0A8J2TUV5</accession>
<dbReference type="AlphaFoldDB" id="A0A8J2TUV5"/>
<dbReference type="Proteomes" id="UP000598120">
    <property type="component" value="Unassembled WGS sequence"/>
</dbReference>
<dbReference type="NCBIfam" id="TIGR04183">
    <property type="entry name" value="Por_Secre_tail"/>
    <property type="match status" value="1"/>
</dbReference>
<dbReference type="SUPFAM" id="SSF110296">
    <property type="entry name" value="Oligoxyloglucan reducing end-specific cellobiohydrolase"/>
    <property type="match status" value="1"/>
</dbReference>
<protein>
    <recommendedName>
        <fullName evidence="3">Secretion system C-terminal sorting domain-containing protein</fullName>
    </recommendedName>
</protein>
<dbReference type="Gene3D" id="2.130.10.10">
    <property type="entry name" value="YVTN repeat-like/Quinoprotein amine dehydrogenase"/>
    <property type="match status" value="2"/>
</dbReference>
<proteinExistence type="predicted"/>
<evidence type="ECO:0000313" key="4">
    <source>
        <dbReference type="EMBL" id="GFZ90903.1"/>
    </source>
</evidence>
<reference evidence="4 5" key="1">
    <citation type="journal article" date="2014" name="Int. J. Syst. Evol. Microbiol.">
        <title>Complete genome sequence of Corynebacterium casei LMG S-19264T (=DSM 44701T), isolated from a smear-ripened cheese.</title>
        <authorList>
            <consortium name="US DOE Joint Genome Institute (JGI-PGF)"/>
            <person name="Walter F."/>
            <person name="Albersmeier A."/>
            <person name="Kalinowski J."/>
            <person name="Ruckert C."/>
        </authorList>
    </citation>
    <scope>NUCLEOTIDE SEQUENCE [LARGE SCALE GENOMIC DNA]</scope>
    <source>
        <strain evidence="4 5">CGMCC 1.15295</strain>
    </source>
</reference>
<dbReference type="InterPro" id="IPR015943">
    <property type="entry name" value="WD40/YVTN_repeat-like_dom_sf"/>
</dbReference>
<keyword evidence="1" id="KW-0732">Signal</keyword>
<evidence type="ECO:0000256" key="2">
    <source>
        <dbReference type="SAM" id="MobiDB-lite"/>
    </source>
</evidence>
<evidence type="ECO:0000259" key="3">
    <source>
        <dbReference type="Pfam" id="PF18962"/>
    </source>
</evidence>
<evidence type="ECO:0000313" key="5">
    <source>
        <dbReference type="Proteomes" id="UP000598120"/>
    </source>
</evidence>
<sequence length="922" mass="99605">MLAASVLAIIVITTFKLTNNKENEAQTVEALKAKHAEFLKNSPFAKTRGLSKSERKDLGLPPNAYYEQMWELTMDPNTGRPMPERVLELQAQLREDRLAGRGVSGTTSTPWIDRGPNNQGGRTRGIMFDPNDVGNANPADDYTRVFAGGVSGGLWVNNDITSSSSSWTQLNVQANISVTTIISDPNNSNTFFIGSGESFTSGDAVGRGIWRSTDAGITWQNVLGGTTNTSGQFVNGFFYVNDIVARNNGGVTELYAAVSSAAYADAASGNFNGLNEMGLYKSVDNGNTWTRFAIQHTSGVFKNPCDIELDINNNIWFTTTGDSFGNPGGDIYRSTDGVTFSLITNIPGALRTELEPSQTSANIFWVAARVGNGADLFFTANAFSTVSPMPTEPNDADTGIPDTDFTRGQAFYDLVIEADQSDVLYVGGIDLFRTTDFGINWRQISKWSNNNNLAALQVPLVHADHHAIVFRPGSNGNQAAFGNDGGVFYGSNISSIVTSNSTTAIQARNKDYNTTHFYYGDINQVDIANGDDLVGGLQDNGTQISLNSNAGANAYVDPRTGDGAYTEISKNGDYLITSYTGETHIFSNFPSYNSGRYTIANNNRGSFINEAELDDNRHVLYTNSSSGGTNRISRYINVNIQSIMSASDLTNALLNARPTAFKINPHSTNGTPPTSTATLLVGLANGRLLKLTNADNVPVWSNIGFNGFVGSISDIEFGQNENEIFVTMFNYGVNSVWYTSNGGTSWQNKEGNLPDMPVKCILQNPLIPQEVIIGTELGVWATADITVASPVWVPVYNGMSDVTVIDLDLRATDNVILASTHGRGLFTGQFTATPLSINDNTINKNTLRIYPTVSNGNITISSTLNIGKVNLDVFSITGKKVYNTDIDLNGSSKSLKLNLSSGVYLVKFTKGTFTETKKIVIK</sequence>
<dbReference type="InterPro" id="IPR026444">
    <property type="entry name" value="Secre_tail"/>
</dbReference>
<comment type="caution">
    <text evidence="4">The sequence shown here is derived from an EMBL/GenBank/DDBJ whole genome shotgun (WGS) entry which is preliminary data.</text>
</comment>
<dbReference type="Pfam" id="PF18962">
    <property type="entry name" value="Por_Secre_tail"/>
    <property type="match status" value="1"/>
</dbReference>
<evidence type="ECO:0000256" key="1">
    <source>
        <dbReference type="ARBA" id="ARBA00022729"/>
    </source>
</evidence>
<feature type="compositionally biased region" description="Polar residues" evidence="2">
    <location>
        <begin position="104"/>
        <end position="121"/>
    </location>
</feature>
<feature type="domain" description="Secretion system C-terminal sorting" evidence="3">
    <location>
        <begin position="849"/>
        <end position="921"/>
    </location>
</feature>
<organism evidence="4 5">
    <name type="scientific">Aquaticitalea lipolytica</name>
    <dbReference type="NCBI Taxonomy" id="1247562"/>
    <lineage>
        <taxon>Bacteria</taxon>
        <taxon>Pseudomonadati</taxon>
        <taxon>Bacteroidota</taxon>
        <taxon>Flavobacteriia</taxon>
        <taxon>Flavobacteriales</taxon>
        <taxon>Flavobacteriaceae</taxon>
        <taxon>Aquaticitalea</taxon>
    </lineage>
</organism>